<evidence type="ECO:0000256" key="4">
    <source>
        <dbReference type="ARBA" id="ARBA00022824"/>
    </source>
</evidence>
<keyword evidence="5" id="KW-0931">ER-Golgi transport</keyword>
<keyword evidence="3" id="KW-0813">Transport</keyword>
<comment type="caution">
    <text evidence="7">The sequence shown here is derived from an EMBL/GenBank/DDBJ whole genome shotgun (WGS) entry which is preliminary data.</text>
</comment>
<keyword evidence="8" id="KW-1185">Reference proteome</keyword>
<keyword evidence="4" id="KW-0256">Endoplasmic reticulum</keyword>
<dbReference type="InterPro" id="IPR024298">
    <property type="entry name" value="Sec16_Sec23-bd"/>
</dbReference>
<dbReference type="GO" id="GO:0070971">
    <property type="term" value="C:endoplasmic reticulum exit site"/>
    <property type="evidence" value="ECO:0007669"/>
    <property type="project" value="TreeGrafter"/>
</dbReference>
<dbReference type="AlphaFoldDB" id="A0A8T1XTM1"/>
<evidence type="ECO:0000313" key="7">
    <source>
        <dbReference type="EMBL" id="KAG7536062.1"/>
    </source>
</evidence>
<dbReference type="GO" id="GO:0012507">
    <property type="term" value="C:ER to Golgi transport vesicle membrane"/>
    <property type="evidence" value="ECO:0007669"/>
    <property type="project" value="TreeGrafter"/>
</dbReference>
<dbReference type="Proteomes" id="UP000694251">
    <property type="component" value="Chromosome 13"/>
</dbReference>
<feature type="domain" description="Sec16 Sec23-binding" evidence="6">
    <location>
        <begin position="9"/>
        <end position="105"/>
    </location>
</feature>
<evidence type="ECO:0000313" key="8">
    <source>
        <dbReference type="Proteomes" id="UP000694251"/>
    </source>
</evidence>
<accession>A0A8T1XTM1</accession>
<evidence type="ECO:0000256" key="3">
    <source>
        <dbReference type="ARBA" id="ARBA00022448"/>
    </source>
</evidence>
<dbReference type="EMBL" id="JAEFBJ010000013">
    <property type="protein sequence ID" value="KAG7536062.1"/>
    <property type="molecule type" value="Genomic_DNA"/>
</dbReference>
<dbReference type="Pfam" id="PF12931">
    <property type="entry name" value="TPR_Sec16"/>
    <property type="match status" value="1"/>
</dbReference>
<dbReference type="OrthoDB" id="1661410at2759"/>
<reference evidence="7 8" key="1">
    <citation type="submission" date="2020-12" db="EMBL/GenBank/DDBJ databases">
        <title>Concerted genomic and epigenomic changes stabilize Arabidopsis allopolyploids.</title>
        <authorList>
            <person name="Chen Z."/>
        </authorList>
    </citation>
    <scope>NUCLEOTIDE SEQUENCE [LARGE SCALE GENOMIC DNA]</scope>
    <source>
        <strain evidence="7">As9502</strain>
        <tissue evidence="7">Leaf</tissue>
    </source>
</reference>
<evidence type="ECO:0000259" key="6">
    <source>
        <dbReference type="Pfam" id="PF12931"/>
    </source>
</evidence>
<sequence length="196" mass="21939">MNTLKTLGNSQYILLPFQPYKIIYAHMLAEVGKLSTAMKYCQAVLKCLKTGRSPEVEMWKQFVSSLEERIRIHLKGGYTANLAPAKLVGKFLNFIDSTASRVVGGMPPPAPHSTTENLQVNDYHQQQEAAKLSYSQSANTMSSLMPPASSIEPVREWGGNGRTMAVHSRSVSEPDFGRTPILVYITRKPFIFLHFY</sequence>
<dbReference type="GO" id="GO:0016192">
    <property type="term" value="P:vesicle-mediated transport"/>
    <property type="evidence" value="ECO:0007669"/>
    <property type="project" value="UniProtKB-KW"/>
</dbReference>
<evidence type="ECO:0000256" key="2">
    <source>
        <dbReference type="ARBA" id="ARBA00005927"/>
    </source>
</evidence>
<evidence type="ECO:0000256" key="5">
    <source>
        <dbReference type="ARBA" id="ARBA00022892"/>
    </source>
</evidence>
<gene>
    <name evidence="7" type="ORF">ISN44_As13g000360</name>
</gene>
<protein>
    <submittedName>
        <fullName evidence="7">Ancestral coatomer element 1 Sec16/Sec31</fullName>
    </submittedName>
</protein>
<comment type="subcellular location">
    <subcellularLocation>
        <location evidence="1">Endoplasmic reticulum</location>
    </subcellularLocation>
</comment>
<evidence type="ECO:0000256" key="1">
    <source>
        <dbReference type="ARBA" id="ARBA00004240"/>
    </source>
</evidence>
<dbReference type="GO" id="GO:0070973">
    <property type="term" value="P:protein localization to endoplasmic reticulum exit site"/>
    <property type="evidence" value="ECO:0007669"/>
    <property type="project" value="TreeGrafter"/>
</dbReference>
<proteinExistence type="inferred from homology"/>
<comment type="similarity">
    <text evidence="2">Belongs to the SEC16 family.</text>
</comment>
<name>A0A8T1XTM1_ARASU</name>
<organism evidence="7 8">
    <name type="scientific">Arabidopsis suecica</name>
    <name type="common">Swedish thale-cress</name>
    <name type="synonym">Cardaminopsis suecica</name>
    <dbReference type="NCBI Taxonomy" id="45249"/>
    <lineage>
        <taxon>Eukaryota</taxon>
        <taxon>Viridiplantae</taxon>
        <taxon>Streptophyta</taxon>
        <taxon>Embryophyta</taxon>
        <taxon>Tracheophyta</taxon>
        <taxon>Spermatophyta</taxon>
        <taxon>Magnoliopsida</taxon>
        <taxon>eudicotyledons</taxon>
        <taxon>Gunneridae</taxon>
        <taxon>Pentapetalae</taxon>
        <taxon>rosids</taxon>
        <taxon>malvids</taxon>
        <taxon>Brassicales</taxon>
        <taxon>Brassicaceae</taxon>
        <taxon>Camelineae</taxon>
        <taxon>Arabidopsis</taxon>
    </lineage>
</organism>
<dbReference type="PANTHER" id="PTHR13402">
    <property type="entry name" value="RGPR-RELATED"/>
    <property type="match status" value="1"/>
</dbReference>
<dbReference type="GO" id="GO:0007030">
    <property type="term" value="P:Golgi organization"/>
    <property type="evidence" value="ECO:0007669"/>
    <property type="project" value="TreeGrafter"/>
</dbReference>
<dbReference type="PANTHER" id="PTHR13402:SF6">
    <property type="entry name" value="SECRETORY 16, ISOFORM I"/>
    <property type="match status" value="1"/>
</dbReference>